<keyword evidence="3" id="KW-1185">Reference proteome</keyword>
<feature type="transmembrane region" description="Helical" evidence="1">
    <location>
        <begin position="6"/>
        <end position="23"/>
    </location>
</feature>
<keyword evidence="1" id="KW-1133">Transmembrane helix</keyword>
<keyword evidence="1" id="KW-0812">Transmembrane</keyword>
<evidence type="ECO:0000313" key="3">
    <source>
        <dbReference type="Proteomes" id="UP000190285"/>
    </source>
</evidence>
<evidence type="ECO:0000256" key="1">
    <source>
        <dbReference type="SAM" id="Phobius"/>
    </source>
</evidence>
<dbReference type="AlphaFoldDB" id="A0A1T5L550"/>
<gene>
    <name evidence="2" type="ORF">SAMN02194393_02458</name>
</gene>
<dbReference type="Proteomes" id="UP000190285">
    <property type="component" value="Unassembled WGS sequence"/>
</dbReference>
<dbReference type="EMBL" id="FUZT01000005">
    <property type="protein sequence ID" value="SKC70538.1"/>
    <property type="molecule type" value="Genomic_DNA"/>
</dbReference>
<name>A0A1T5L550_9FIRM</name>
<organism evidence="2 3">
    <name type="scientific">Maledivibacter halophilus</name>
    <dbReference type="NCBI Taxonomy" id="36842"/>
    <lineage>
        <taxon>Bacteria</taxon>
        <taxon>Bacillati</taxon>
        <taxon>Bacillota</taxon>
        <taxon>Clostridia</taxon>
        <taxon>Peptostreptococcales</taxon>
        <taxon>Caminicellaceae</taxon>
        <taxon>Maledivibacter</taxon>
    </lineage>
</organism>
<feature type="transmembrane region" description="Helical" evidence="1">
    <location>
        <begin position="43"/>
        <end position="63"/>
    </location>
</feature>
<proteinExistence type="predicted"/>
<keyword evidence="1" id="KW-0472">Membrane</keyword>
<evidence type="ECO:0000313" key="2">
    <source>
        <dbReference type="EMBL" id="SKC70538.1"/>
    </source>
</evidence>
<protein>
    <submittedName>
        <fullName evidence="2">Uncharacterized protein</fullName>
    </submittedName>
</protein>
<sequence>MSIISIETLAIGILLSCITLYVVKYIDVIAVSILKNKKLSKTLISIDILIFIITSLLIIDWIFCKLQQINTLLKLQ</sequence>
<accession>A0A1T5L550</accession>
<reference evidence="2 3" key="1">
    <citation type="submission" date="2017-02" db="EMBL/GenBank/DDBJ databases">
        <authorList>
            <person name="Peterson S.W."/>
        </authorList>
    </citation>
    <scope>NUCLEOTIDE SEQUENCE [LARGE SCALE GENOMIC DNA]</scope>
    <source>
        <strain evidence="2 3">M1</strain>
    </source>
</reference>